<reference evidence="1 2" key="1">
    <citation type="submission" date="2019-05" db="EMBL/GenBank/DDBJ databases">
        <title>Emergence of the Ug99 lineage of the wheat stem rust pathogen through somatic hybridization.</title>
        <authorList>
            <person name="Li F."/>
            <person name="Upadhyaya N.M."/>
            <person name="Sperschneider J."/>
            <person name="Matny O."/>
            <person name="Nguyen-Phuc H."/>
            <person name="Mago R."/>
            <person name="Raley C."/>
            <person name="Miller M.E."/>
            <person name="Silverstein K.A.T."/>
            <person name="Henningsen E."/>
            <person name="Hirsch C.D."/>
            <person name="Visser B."/>
            <person name="Pretorius Z.A."/>
            <person name="Steffenson B.J."/>
            <person name="Schwessinger B."/>
            <person name="Dodds P.N."/>
            <person name="Figueroa M."/>
        </authorList>
    </citation>
    <scope>NUCLEOTIDE SEQUENCE [LARGE SCALE GENOMIC DNA]</scope>
    <source>
        <strain evidence="1">21-0</strain>
    </source>
</reference>
<evidence type="ECO:0000313" key="2">
    <source>
        <dbReference type="Proteomes" id="UP000324748"/>
    </source>
</evidence>
<name>A0A5B0R0L3_PUCGR</name>
<proteinExistence type="predicted"/>
<organism evidence="1 2">
    <name type="scientific">Puccinia graminis f. sp. tritici</name>
    <dbReference type="NCBI Taxonomy" id="56615"/>
    <lineage>
        <taxon>Eukaryota</taxon>
        <taxon>Fungi</taxon>
        <taxon>Dikarya</taxon>
        <taxon>Basidiomycota</taxon>
        <taxon>Pucciniomycotina</taxon>
        <taxon>Pucciniomycetes</taxon>
        <taxon>Pucciniales</taxon>
        <taxon>Pucciniaceae</taxon>
        <taxon>Puccinia</taxon>
    </lineage>
</organism>
<gene>
    <name evidence="1" type="ORF">PGT21_013356</name>
</gene>
<evidence type="ECO:0000313" key="1">
    <source>
        <dbReference type="EMBL" id="KAA1119040.1"/>
    </source>
</evidence>
<keyword evidence="2" id="KW-1185">Reference proteome</keyword>
<accession>A0A5B0R0L3</accession>
<dbReference type="EMBL" id="VSWC01000001">
    <property type="protein sequence ID" value="KAA1119040.1"/>
    <property type="molecule type" value="Genomic_DNA"/>
</dbReference>
<sequence>MHDPVWLIHNKRSENLYPWIREKGRMYELNITPYEYEEAEGRTCPYATDFGTGGIQFGLFLLPHTSPHSAR</sequence>
<dbReference type="Proteomes" id="UP000324748">
    <property type="component" value="Unassembled WGS sequence"/>
</dbReference>
<protein>
    <submittedName>
        <fullName evidence="1">Uncharacterized protein</fullName>
    </submittedName>
</protein>
<comment type="caution">
    <text evidence="1">The sequence shown here is derived from an EMBL/GenBank/DDBJ whole genome shotgun (WGS) entry which is preliminary data.</text>
</comment>
<dbReference type="AlphaFoldDB" id="A0A5B0R0L3"/>